<comment type="caution">
    <text evidence="4">The sequence shown here is derived from an EMBL/GenBank/DDBJ whole genome shotgun (WGS) entry which is preliminary data.</text>
</comment>
<feature type="region of interest" description="Disordered" evidence="1">
    <location>
        <begin position="217"/>
        <end position="250"/>
    </location>
</feature>
<feature type="compositionally biased region" description="Polar residues" evidence="1">
    <location>
        <begin position="762"/>
        <end position="772"/>
    </location>
</feature>
<dbReference type="Pfam" id="PF01476">
    <property type="entry name" value="LysM"/>
    <property type="match status" value="1"/>
</dbReference>
<feature type="compositionally biased region" description="Basic and acidic residues" evidence="1">
    <location>
        <begin position="315"/>
        <end position="338"/>
    </location>
</feature>
<protein>
    <submittedName>
        <fullName evidence="4">LysM peptidoglycan-binding domain-containing protein</fullName>
    </submittedName>
</protein>
<dbReference type="PANTHER" id="PTHR34700">
    <property type="entry name" value="POTASSIUM BINDING PROTEIN KBP"/>
    <property type="match status" value="1"/>
</dbReference>
<dbReference type="Proteomes" id="UP001224661">
    <property type="component" value="Unassembled WGS sequence"/>
</dbReference>
<dbReference type="RefSeq" id="WP_282516524.1">
    <property type="nucleotide sequence ID" value="NZ_JASCIR010000037.1"/>
</dbReference>
<dbReference type="SMART" id="SM01043">
    <property type="entry name" value="BTAD"/>
    <property type="match status" value="1"/>
</dbReference>
<feature type="transmembrane region" description="Helical" evidence="2">
    <location>
        <begin position="59"/>
        <end position="83"/>
    </location>
</feature>
<evidence type="ECO:0000256" key="1">
    <source>
        <dbReference type="SAM" id="MobiDB-lite"/>
    </source>
</evidence>
<feature type="compositionally biased region" description="Low complexity" evidence="1">
    <location>
        <begin position="217"/>
        <end position="237"/>
    </location>
</feature>
<feature type="transmembrane region" description="Helical" evidence="2">
    <location>
        <begin position="104"/>
        <end position="123"/>
    </location>
</feature>
<evidence type="ECO:0000259" key="3">
    <source>
        <dbReference type="PROSITE" id="PS51782"/>
    </source>
</evidence>
<accession>A0ABT6S0E5</accession>
<organism evidence="4 5">
    <name type="scientific">Streptomyces solicavernae</name>
    <dbReference type="NCBI Taxonomy" id="3043614"/>
    <lineage>
        <taxon>Bacteria</taxon>
        <taxon>Bacillati</taxon>
        <taxon>Actinomycetota</taxon>
        <taxon>Actinomycetes</taxon>
        <taxon>Kitasatosporales</taxon>
        <taxon>Streptomycetaceae</taxon>
        <taxon>Streptomyces</taxon>
    </lineage>
</organism>
<feature type="domain" description="LysM" evidence="3">
    <location>
        <begin position="251"/>
        <end position="307"/>
    </location>
</feature>
<name>A0ABT6S0E5_9ACTN</name>
<dbReference type="InterPro" id="IPR018392">
    <property type="entry name" value="LysM"/>
</dbReference>
<proteinExistence type="predicted"/>
<gene>
    <name evidence="4" type="ORF">QIS99_28205</name>
</gene>
<dbReference type="Gene3D" id="3.10.350.10">
    <property type="entry name" value="LysM domain"/>
    <property type="match status" value="2"/>
</dbReference>
<feature type="compositionally biased region" description="Polar residues" evidence="1">
    <location>
        <begin position="379"/>
        <end position="389"/>
    </location>
</feature>
<evidence type="ECO:0000313" key="5">
    <source>
        <dbReference type="Proteomes" id="UP001224661"/>
    </source>
</evidence>
<dbReference type="InterPro" id="IPR052196">
    <property type="entry name" value="Bact_Kbp"/>
</dbReference>
<feature type="compositionally biased region" description="Basic and acidic residues" evidence="1">
    <location>
        <begin position="358"/>
        <end position="367"/>
    </location>
</feature>
<dbReference type="SMART" id="SM00257">
    <property type="entry name" value="LysM"/>
    <property type="match status" value="2"/>
</dbReference>
<feature type="region of interest" description="Disordered" evidence="1">
    <location>
        <begin position="309"/>
        <end position="417"/>
    </location>
</feature>
<feature type="region of interest" description="Disordered" evidence="1">
    <location>
        <begin position="747"/>
        <end position="774"/>
    </location>
</feature>
<reference evidence="4 5" key="1">
    <citation type="submission" date="2023-05" db="EMBL/GenBank/DDBJ databases">
        <title>Draft genome sequence of Streptomyces sp. B-S-A8 isolated from a cave soil in Thailand.</title>
        <authorList>
            <person name="Chamroensaksri N."/>
            <person name="Muangham S."/>
        </authorList>
    </citation>
    <scope>NUCLEOTIDE SEQUENCE [LARGE SCALE GENOMIC DNA]</scope>
    <source>
        <strain evidence="4 5">B-S-A8</strain>
    </source>
</reference>
<dbReference type="PANTHER" id="PTHR34700:SF3">
    <property type="entry name" value="PHAGE-LIKE ELEMENT PBSX PROTEIN XKDQ"/>
    <property type="match status" value="1"/>
</dbReference>
<dbReference type="InterPro" id="IPR005158">
    <property type="entry name" value="BTAD"/>
</dbReference>
<sequence>MRPQLPLAVRLLRAVASLAALATLLVGVPVLLLNAGTLPGHVPSADEISEAVQYDDGSTLLIVLTVAAWAFWAWFVVSTALETGALLRRRPSRPRRGLAAPQRLAAFLLGGLLVLPASTAMAASTPAVAATAPHTPQHTTEQAAPAAPAQAAERTATAATSVHVVAEAGETVWDIAEATLGDGQRAVEIRQLNPDLPTGATLPVGTTVQLPADARTTQTPATDTAAHPAADSAPRPAGGHTATVDEERHDAERVVKPGDTMWEIAEEETGSGTKYVQIFEANKGAAQPGGTRLTNPADIRPGLKLTIPHASAPAEDAKPDAPKSPDRERTSTDDRPAEPDTPADDEQHGAGGGAAETPPKKTEKPAAEEDSAPSPSASGHETQAPSAAPSTKPAEPDTAEPTRPADEPAAPSTSESTVDARHIAGLGMLLAGTLAGTIAVKRLLQRRRRNPGETIAMPDTPGPVEQVLNATAEPASVDLLDDALRTLAHHAAEHDRALPELRGARVTATGIELLLNGAAEPLPPFTHVAEQRWTLDPAHPLIDSPHTVAAPYPGLVPLGTDPDGSHILLNLTHTRVLLLDGDDQDVRDTARVIALAAGTSAWSDHADILTVGLGTELPTLLPQGRLRTVPSLRAAQTDLGELLLEHHQGDEPADPLPWMLICSADAIRADDVQSLADSLAAAHDMPVALVLPARHAAAGFPDAVRLQAGTDTPQHLDLLDTDLVLQTLPEEDYREFLRILHSADEPARPAEGAWRHVPPVSLTKTDTDTGPSSVPLLATVTDPAADAVDEPEAPFAALTDTAPSGGTVHVLNPTPAVHEAPDGNPEPEAPEESAAAPALLLDQDAADETEFPTQQPEITGDGPLIRVLGPVEVTGVEASGHGPKLAALASLIYFKPGITGDTICDAMDPMEPWAKRTLQTRISELRNRLGTDSDGNVYLPRARTGGYRLSDHVRCDWTQFEDLATRGLTTGETEGIADLAAALDLVTGRPFDGDQPPWAAARIQEMLVRITDVAHTLATWHRTAPRPNLDAARRAVRVGLDIDDSSELLYQDWMLIEDQAGNRDAVRAAYDTLLAVNRSLSVGTEPETERVYDSIMRRSA</sequence>
<keyword evidence="2" id="KW-0812">Transmembrane</keyword>
<dbReference type="Gene3D" id="1.10.10.10">
    <property type="entry name" value="Winged helix-like DNA-binding domain superfamily/Winged helix DNA-binding domain"/>
    <property type="match status" value="1"/>
</dbReference>
<evidence type="ECO:0000313" key="4">
    <source>
        <dbReference type="EMBL" id="MDI3390045.1"/>
    </source>
</evidence>
<keyword evidence="2" id="KW-1133">Transmembrane helix</keyword>
<dbReference type="EMBL" id="JASCIR010000037">
    <property type="protein sequence ID" value="MDI3390045.1"/>
    <property type="molecule type" value="Genomic_DNA"/>
</dbReference>
<dbReference type="CDD" id="cd00118">
    <property type="entry name" value="LysM"/>
    <property type="match status" value="1"/>
</dbReference>
<feature type="region of interest" description="Disordered" evidence="1">
    <location>
        <begin position="128"/>
        <end position="155"/>
    </location>
</feature>
<keyword evidence="5" id="KW-1185">Reference proteome</keyword>
<keyword evidence="2" id="KW-0472">Membrane</keyword>
<feature type="region of interest" description="Disordered" evidence="1">
    <location>
        <begin position="801"/>
        <end position="834"/>
    </location>
</feature>
<dbReference type="InterPro" id="IPR036388">
    <property type="entry name" value="WH-like_DNA-bd_sf"/>
</dbReference>
<dbReference type="PROSITE" id="PS51782">
    <property type="entry name" value="LYSM"/>
    <property type="match status" value="1"/>
</dbReference>
<evidence type="ECO:0000256" key="2">
    <source>
        <dbReference type="SAM" id="Phobius"/>
    </source>
</evidence>
<dbReference type="InterPro" id="IPR036779">
    <property type="entry name" value="LysM_dom_sf"/>
</dbReference>